<accession>A0AAJ5VVI6</accession>
<organism evidence="3 4">
    <name type="scientific">Candidatus Devosia phytovorans</name>
    <dbReference type="NCBI Taxonomy" id="3121372"/>
    <lineage>
        <taxon>Bacteria</taxon>
        <taxon>Pseudomonadati</taxon>
        <taxon>Pseudomonadota</taxon>
        <taxon>Alphaproteobacteria</taxon>
        <taxon>Hyphomicrobiales</taxon>
        <taxon>Devosiaceae</taxon>
        <taxon>Devosia</taxon>
    </lineage>
</organism>
<feature type="chain" id="PRO_5042504153" evidence="2">
    <location>
        <begin position="28"/>
        <end position="514"/>
    </location>
</feature>
<dbReference type="AlphaFoldDB" id="A0AAJ5VVI6"/>
<gene>
    <name evidence="3" type="ORF">P0Y65_19425</name>
</gene>
<evidence type="ECO:0000256" key="1">
    <source>
        <dbReference type="SAM" id="MobiDB-lite"/>
    </source>
</evidence>
<dbReference type="Proteomes" id="UP001217476">
    <property type="component" value="Chromosome"/>
</dbReference>
<sequence>MKAMQTMLGSVALSLVLAATLATPTLAQKLDNKNPPPTTTATTSGDIDFGDDSGQWANDGECDDPRFTGTGSASELVDDDILKDATDCQAAYDAGTVTFEGEDASTTTATTTTPRTVDDIAFGDDSGEWANDGECDDPRFTGTGAASEQLTEDVMKDATDCQAAFEAGTVTLAEDSTSIGDVEIATPIDAINFGDDSSEWAKDEECDDPRFTGPGAAAEQLDADIEKDATDCRAAYEAGTVTLAGEGDIPVTVTLPDINFGDDSSEWANDGECDDPRFAGAGSASELLDADIGKDATDCQAALNAGTVSFVGEGGAAADVDYGDDTSEWANDGECDDPRFSGTGVASELLDGDIGHDATDCQAAVEAGTATYVGDSGAATTTAVAEFDFGSDWSEWANDGECDDLRFTGEGVDKKLLSEDMYGDATDCRELEAAGKISIRTVYSPEYAAGAPYDSSDIDFGDNTSDYADDDQCDDPRFEGPGVAFTLLDSDLLHDSADCKDAYENGTAVLREDA</sequence>
<protein>
    <submittedName>
        <fullName evidence="3">Uncharacterized protein</fullName>
    </submittedName>
</protein>
<dbReference type="EMBL" id="CP119312">
    <property type="protein sequence ID" value="WEK04322.1"/>
    <property type="molecule type" value="Genomic_DNA"/>
</dbReference>
<keyword evidence="2" id="KW-0732">Signal</keyword>
<reference evidence="3" key="1">
    <citation type="submission" date="2023-03" db="EMBL/GenBank/DDBJ databases">
        <title>Andean soil-derived lignocellulolytic bacterial consortium as a source of novel taxa and putative plastic-active enzymes.</title>
        <authorList>
            <person name="Diaz-Garcia L."/>
            <person name="Chuvochina M."/>
            <person name="Feuerriegel G."/>
            <person name="Bunk B."/>
            <person name="Sproer C."/>
            <person name="Streit W.R."/>
            <person name="Rodriguez L.M."/>
            <person name="Overmann J."/>
            <person name="Jimenez D.J."/>
        </authorList>
    </citation>
    <scope>NUCLEOTIDE SEQUENCE</scope>
    <source>
        <strain evidence="3">MAG 4196</strain>
    </source>
</reference>
<evidence type="ECO:0000256" key="2">
    <source>
        <dbReference type="SAM" id="SignalP"/>
    </source>
</evidence>
<evidence type="ECO:0000313" key="4">
    <source>
        <dbReference type="Proteomes" id="UP001217476"/>
    </source>
</evidence>
<name>A0AAJ5VVI6_9HYPH</name>
<feature type="signal peptide" evidence="2">
    <location>
        <begin position="1"/>
        <end position="27"/>
    </location>
</feature>
<feature type="region of interest" description="Disordered" evidence="1">
    <location>
        <begin position="28"/>
        <end position="53"/>
    </location>
</feature>
<proteinExistence type="predicted"/>
<evidence type="ECO:0000313" key="3">
    <source>
        <dbReference type="EMBL" id="WEK04322.1"/>
    </source>
</evidence>